<evidence type="ECO:0000256" key="1">
    <source>
        <dbReference type="SAM" id="MobiDB-lite"/>
    </source>
</evidence>
<protein>
    <submittedName>
        <fullName evidence="4">Macrophage-expressed gene 1 protein</fullName>
    </submittedName>
</protein>
<evidence type="ECO:0000259" key="2">
    <source>
        <dbReference type="PROSITE" id="PS51412"/>
    </source>
</evidence>
<feature type="region of interest" description="Disordered" evidence="1">
    <location>
        <begin position="220"/>
        <end position="248"/>
    </location>
</feature>
<accession>A0A914QPI0</accession>
<feature type="domain" description="MACPF" evidence="2">
    <location>
        <begin position="1"/>
        <end position="324"/>
    </location>
</feature>
<proteinExistence type="predicted"/>
<dbReference type="Pfam" id="PF01823">
    <property type="entry name" value="MACPF"/>
    <property type="match status" value="1"/>
</dbReference>
<organism evidence="3 4">
    <name type="scientific">Panagrolaimus davidi</name>
    <dbReference type="NCBI Taxonomy" id="227884"/>
    <lineage>
        <taxon>Eukaryota</taxon>
        <taxon>Metazoa</taxon>
        <taxon>Ecdysozoa</taxon>
        <taxon>Nematoda</taxon>
        <taxon>Chromadorea</taxon>
        <taxon>Rhabditida</taxon>
        <taxon>Tylenchina</taxon>
        <taxon>Panagrolaimomorpha</taxon>
        <taxon>Panagrolaimoidea</taxon>
        <taxon>Panagrolaimidae</taxon>
        <taxon>Panagrolaimus</taxon>
    </lineage>
</organism>
<dbReference type="PROSITE" id="PS51412">
    <property type="entry name" value="MACPF_2"/>
    <property type="match status" value="1"/>
</dbReference>
<dbReference type="InterPro" id="IPR020864">
    <property type="entry name" value="MACPF"/>
</dbReference>
<sequence>MKTLLKGRNNVTKTLSGMVGLGWNDLTNEYTLPIFKETYFKCLTDYNNQFLIPDNIFLIPVKHTTLDRTSSTFDSYDEFMSSDSNKITVTGSVSGQGKSASASFSKEHADTKKEFTKQNSIMLQNKLVYEAYQLIANDNGEYEDAFIRQIKEIAEAIKEKNDLKAQFFAEQFVGDYGTHVVNKATAAAEIEQQYFIEKIEKFKGEAHMDKIAVGASAEFESASGGGSGSVSVESSDSESNNETESSISMKSIIKTKGGPHINRIGSTNPNTSMLYVDNLVGTKQSGKFLYDIIPALKLPEYSEYVKFRVKKLIHDATKTYYKFNYLPGCTDMESENYNFLANDNDGSCQDPKELYDFGGVFQTCIPVESYATRFETIPFGNQCKKYEQKNRITGNLTCPPGMEEIKINSLKIQFMDRIILHKRRVCRFFKVSIRFL</sequence>
<dbReference type="AlphaFoldDB" id="A0A914QPI0"/>
<dbReference type="WBParaSite" id="PDA_v2.g5749.t1">
    <property type="protein sequence ID" value="PDA_v2.g5749.t1"/>
    <property type="gene ID" value="PDA_v2.g5749"/>
</dbReference>
<evidence type="ECO:0000313" key="3">
    <source>
        <dbReference type="Proteomes" id="UP000887578"/>
    </source>
</evidence>
<keyword evidence="3" id="KW-1185">Reference proteome</keyword>
<reference evidence="4" key="1">
    <citation type="submission" date="2022-11" db="UniProtKB">
        <authorList>
            <consortium name="WormBaseParasite"/>
        </authorList>
    </citation>
    <scope>IDENTIFICATION</scope>
</reference>
<evidence type="ECO:0000313" key="4">
    <source>
        <dbReference type="WBParaSite" id="PDA_v2.g5749.t1"/>
    </source>
</evidence>
<dbReference type="Proteomes" id="UP000887578">
    <property type="component" value="Unplaced"/>
</dbReference>
<name>A0A914QPI0_9BILA</name>